<reference evidence="1 2" key="1">
    <citation type="journal article" date="2019" name="Microb. Cell Fact.">
        <title>Exploring novel herbicidin analogues by transcriptional regulator overexpression and MS/MS molecular networking.</title>
        <authorList>
            <person name="Shi Y."/>
            <person name="Gu R."/>
            <person name="Li Y."/>
            <person name="Wang X."/>
            <person name="Ren W."/>
            <person name="Li X."/>
            <person name="Wang L."/>
            <person name="Xie Y."/>
            <person name="Hong B."/>
        </authorList>
    </citation>
    <scope>NUCLEOTIDE SEQUENCE [LARGE SCALE GENOMIC DNA]</scope>
    <source>
        <strain evidence="1 2">US-43</strain>
    </source>
</reference>
<dbReference type="Proteomes" id="UP000327000">
    <property type="component" value="Unassembled WGS sequence"/>
</dbReference>
<protein>
    <recommendedName>
        <fullName evidence="3">GerMN domain-containing protein</fullName>
    </recommendedName>
</protein>
<proteinExistence type="predicted"/>
<dbReference type="PROSITE" id="PS51257">
    <property type="entry name" value="PROKAR_LIPOPROTEIN"/>
    <property type="match status" value="1"/>
</dbReference>
<dbReference type="AlphaFoldDB" id="A0A5N5W8G7"/>
<gene>
    <name evidence="1" type="ORF">FRZ00_13510</name>
</gene>
<name>A0A5N5W8G7_STRMB</name>
<organism evidence="1 2">
    <name type="scientific">Streptomyces mobaraensis</name>
    <name type="common">Streptoverticillium mobaraense</name>
    <dbReference type="NCBI Taxonomy" id="35621"/>
    <lineage>
        <taxon>Bacteria</taxon>
        <taxon>Bacillati</taxon>
        <taxon>Actinomycetota</taxon>
        <taxon>Actinomycetes</taxon>
        <taxon>Kitasatosporales</taxon>
        <taxon>Streptomycetaceae</taxon>
        <taxon>Streptomyces</taxon>
    </lineage>
</organism>
<evidence type="ECO:0000313" key="2">
    <source>
        <dbReference type="Proteomes" id="UP000327000"/>
    </source>
</evidence>
<dbReference type="EMBL" id="VOKX01000026">
    <property type="protein sequence ID" value="KAB7845503.1"/>
    <property type="molecule type" value="Genomic_DNA"/>
</dbReference>
<evidence type="ECO:0000313" key="1">
    <source>
        <dbReference type="EMBL" id="KAB7845503.1"/>
    </source>
</evidence>
<dbReference type="RefSeq" id="WP_152263637.1">
    <property type="nucleotide sequence ID" value="NZ_VOKX01000026.1"/>
</dbReference>
<sequence>MRARRASAAVLLLGTIAGCGIEPTEVIEFGQPATGVRQPGAPGWEARLYFAVVTGVIGTSRPADGPVTAEDAVRLMLKGPNEAERTRGLYSDIGIRPEAGVRVTTESGRVEIVLPLDVSRLTRTARTQLVCTAAHNQVPGGLPWNRVRVELSGGGKRLGPLECDRA</sequence>
<dbReference type="OrthoDB" id="3533398at2"/>
<accession>A0A5N5W8G7</accession>
<comment type="caution">
    <text evidence="1">The sequence shown here is derived from an EMBL/GenBank/DDBJ whole genome shotgun (WGS) entry which is preliminary data.</text>
</comment>
<evidence type="ECO:0008006" key="3">
    <source>
        <dbReference type="Google" id="ProtNLM"/>
    </source>
</evidence>
<keyword evidence="2" id="KW-1185">Reference proteome</keyword>